<dbReference type="InterPro" id="IPR057691">
    <property type="entry name" value="DUF7931"/>
</dbReference>
<evidence type="ECO:0000313" key="2">
    <source>
        <dbReference type="EMBL" id="SEO52083.1"/>
    </source>
</evidence>
<dbReference type="EMBL" id="FOEG01000001">
    <property type="protein sequence ID" value="SEO52083.1"/>
    <property type="molecule type" value="Genomic_DNA"/>
</dbReference>
<sequence>MRRRITSAGESGDAVTELLAAARGTVDILSPGLDPVLFDHDEVVASLRTLVVNAGRRARVRLLLCDSTAAVRGGHRLMGLARQLTTAMEIRRLADEDAGDEATWVIVDARGVAQWPGAGYEGVVDPDSRALAMRTARLFSERWERAEPDPETRRLTL</sequence>
<protein>
    <recommendedName>
        <fullName evidence="1">DUF7931 domain-containing protein</fullName>
    </recommendedName>
</protein>
<feature type="domain" description="DUF7931" evidence="1">
    <location>
        <begin position="13"/>
        <end position="155"/>
    </location>
</feature>
<dbReference type="STRING" id="406100.SAMN04488052_101504"/>
<evidence type="ECO:0000313" key="3">
    <source>
        <dbReference type="Proteomes" id="UP000199657"/>
    </source>
</evidence>
<dbReference type="Pfam" id="PF25559">
    <property type="entry name" value="DUF7931"/>
    <property type="match status" value="1"/>
</dbReference>
<dbReference type="Proteomes" id="UP000199657">
    <property type="component" value="Unassembled WGS sequence"/>
</dbReference>
<dbReference type="OrthoDB" id="6080223at2"/>
<dbReference type="AlphaFoldDB" id="A0A1H8QE80"/>
<name>A0A1H8QE80_9GAMM</name>
<proteinExistence type="predicted"/>
<organism evidence="2 3">
    <name type="scientific">Aquisalimonas asiatica</name>
    <dbReference type="NCBI Taxonomy" id="406100"/>
    <lineage>
        <taxon>Bacteria</taxon>
        <taxon>Pseudomonadati</taxon>
        <taxon>Pseudomonadota</taxon>
        <taxon>Gammaproteobacteria</taxon>
        <taxon>Chromatiales</taxon>
        <taxon>Ectothiorhodospiraceae</taxon>
        <taxon>Aquisalimonas</taxon>
    </lineage>
</organism>
<keyword evidence="3" id="KW-1185">Reference proteome</keyword>
<evidence type="ECO:0000259" key="1">
    <source>
        <dbReference type="Pfam" id="PF25559"/>
    </source>
</evidence>
<reference evidence="2 3" key="1">
    <citation type="submission" date="2016-10" db="EMBL/GenBank/DDBJ databases">
        <authorList>
            <person name="de Groot N.N."/>
        </authorList>
    </citation>
    <scope>NUCLEOTIDE SEQUENCE [LARGE SCALE GENOMIC DNA]</scope>
    <source>
        <strain evidence="2 3">CGMCC 1.6291</strain>
    </source>
</reference>
<dbReference type="RefSeq" id="WP_091639641.1">
    <property type="nucleotide sequence ID" value="NZ_FOEG01000001.1"/>
</dbReference>
<gene>
    <name evidence="2" type="ORF">SAMN04488052_101504</name>
</gene>
<accession>A0A1H8QE80</accession>